<reference evidence="1" key="1">
    <citation type="journal article" date="2015" name="Nature">
        <title>Complex archaea that bridge the gap between prokaryotes and eukaryotes.</title>
        <authorList>
            <person name="Spang A."/>
            <person name="Saw J.H."/>
            <person name="Jorgensen S.L."/>
            <person name="Zaremba-Niedzwiedzka K."/>
            <person name="Martijn J."/>
            <person name="Lind A.E."/>
            <person name="van Eijk R."/>
            <person name="Schleper C."/>
            <person name="Guy L."/>
            <person name="Ettema T.J."/>
        </authorList>
    </citation>
    <scope>NUCLEOTIDE SEQUENCE</scope>
</reference>
<comment type="caution">
    <text evidence="1">The sequence shown here is derived from an EMBL/GenBank/DDBJ whole genome shotgun (WGS) entry which is preliminary data.</text>
</comment>
<proteinExistence type="predicted"/>
<evidence type="ECO:0000313" key="1">
    <source>
        <dbReference type="EMBL" id="KKK82632.1"/>
    </source>
</evidence>
<dbReference type="EMBL" id="LAZR01052583">
    <property type="protein sequence ID" value="KKK82632.1"/>
    <property type="molecule type" value="Genomic_DNA"/>
</dbReference>
<dbReference type="AlphaFoldDB" id="A0A0F8YMN4"/>
<organism evidence="1">
    <name type="scientific">marine sediment metagenome</name>
    <dbReference type="NCBI Taxonomy" id="412755"/>
    <lineage>
        <taxon>unclassified sequences</taxon>
        <taxon>metagenomes</taxon>
        <taxon>ecological metagenomes</taxon>
    </lineage>
</organism>
<protein>
    <submittedName>
        <fullName evidence="1">Uncharacterized protein</fullName>
    </submittedName>
</protein>
<feature type="non-terminal residue" evidence="1">
    <location>
        <position position="171"/>
    </location>
</feature>
<name>A0A0F8YMN4_9ZZZZ</name>
<sequence length="171" mass="19238">MSEFDESVNRKAIIKPSVDLSDGGYKFKRSVPFDRSGRPASQADAQMAKVSEIKADPLHDKILHLILKHDQVMQDIIDRLSGEIKDLKENNELLKKRRGGECSKCGSWVCPPLTCTSCNAGEDYKSVLRKTNGDLTIQVARQAEELEAKDELIGWVWKTSVTLFEAKDRCK</sequence>
<accession>A0A0F8YMN4</accession>
<gene>
    <name evidence="1" type="ORF">LCGC14_2801470</name>
</gene>